<dbReference type="GO" id="GO:0016790">
    <property type="term" value="F:thiolester hydrolase activity"/>
    <property type="evidence" value="ECO:0007669"/>
    <property type="project" value="UniProtKB-ARBA"/>
</dbReference>
<evidence type="ECO:0000313" key="3">
    <source>
        <dbReference type="Proteomes" id="UP000027746"/>
    </source>
</evidence>
<dbReference type="CDD" id="cd00586">
    <property type="entry name" value="4HBT"/>
    <property type="match status" value="1"/>
</dbReference>
<dbReference type="Pfam" id="PF03061">
    <property type="entry name" value="4HBT"/>
    <property type="match status" value="1"/>
</dbReference>
<dbReference type="RefSeq" id="WP_007120589.1">
    <property type="nucleotide sequence ID" value="NZ_FQVP01000014.1"/>
</dbReference>
<dbReference type="SUPFAM" id="SSF54637">
    <property type="entry name" value="Thioesterase/thiol ester dehydrase-isomerase"/>
    <property type="match status" value="1"/>
</dbReference>
<keyword evidence="3" id="KW-1185">Reference proteome</keyword>
<dbReference type="InterPro" id="IPR006683">
    <property type="entry name" value="Thioestr_dom"/>
</dbReference>
<dbReference type="Proteomes" id="UP000027746">
    <property type="component" value="Unassembled WGS sequence"/>
</dbReference>
<dbReference type="AlphaFoldDB" id="A0A073J8J8"/>
<dbReference type="OrthoDB" id="7204167at2"/>
<feature type="domain" description="Thioesterase" evidence="1">
    <location>
        <begin position="52"/>
        <end position="103"/>
    </location>
</feature>
<dbReference type="EMBL" id="JAMD01000020">
    <property type="protein sequence ID" value="KEJ94022.1"/>
    <property type="molecule type" value="Genomic_DNA"/>
</dbReference>
<evidence type="ECO:0000313" key="2">
    <source>
        <dbReference type="EMBL" id="KEJ94022.1"/>
    </source>
</evidence>
<dbReference type="Gene3D" id="3.10.129.10">
    <property type="entry name" value="Hotdog Thioesterase"/>
    <property type="match status" value="1"/>
</dbReference>
<dbReference type="InterPro" id="IPR029069">
    <property type="entry name" value="HotDog_dom_sf"/>
</dbReference>
<comment type="caution">
    <text evidence="2">The sequence shown here is derived from an EMBL/GenBank/DDBJ whole genome shotgun (WGS) entry which is preliminary data.</text>
</comment>
<name>A0A073J8J8_9RHOB</name>
<reference evidence="2 3" key="1">
    <citation type="submission" date="2014-01" db="EMBL/GenBank/DDBJ databases">
        <title>Sulfitobacter sp. H3 (MCCC 1A00686) Genome Sequencing.</title>
        <authorList>
            <person name="Lai Q."/>
            <person name="Hong Z."/>
        </authorList>
    </citation>
    <scope>NUCLEOTIDE SEQUENCE [LARGE SCALE GENOMIC DNA]</scope>
    <source>
        <strain evidence="2 3">H3</strain>
    </source>
</reference>
<accession>A0A073J8J8</accession>
<evidence type="ECO:0000259" key="1">
    <source>
        <dbReference type="Pfam" id="PF03061"/>
    </source>
</evidence>
<gene>
    <name evidence="2" type="ORF">SUH3_11685</name>
</gene>
<proteinExistence type="predicted"/>
<organism evidence="2 3">
    <name type="scientific">Pseudosulfitobacter pseudonitzschiae</name>
    <dbReference type="NCBI Taxonomy" id="1402135"/>
    <lineage>
        <taxon>Bacteria</taxon>
        <taxon>Pseudomonadati</taxon>
        <taxon>Pseudomonadota</taxon>
        <taxon>Alphaproteobacteria</taxon>
        <taxon>Rhodobacterales</taxon>
        <taxon>Roseobacteraceae</taxon>
        <taxon>Pseudosulfitobacter</taxon>
    </lineage>
</organism>
<protein>
    <submittedName>
        <fullName evidence="2">Thioesterase</fullName>
    </submittedName>
</protein>
<sequence length="152" mass="17045">MNVPETEFKPRFAFERRIFFGDCDQLGIAFTGRITNFALEAIETFWDDLLSGRGWLFLLTERNTAMPFVSMDLQFHAPVKAGANLACEVYVVHVGESSVGLKVVGRQHDLICFECETKSVFRDASTFGKVKIESSIRQILLAEVGSENQTVS</sequence>